<evidence type="ECO:0000259" key="4">
    <source>
        <dbReference type="Pfam" id="PF13407"/>
    </source>
</evidence>
<dbReference type="Gene3D" id="3.40.50.2300">
    <property type="match status" value="2"/>
</dbReference>
<proteinExistence type="inferred from homology"/>
<protein>
    <submittedName>
        <fullName evidence="5">Substrate-binding domain-containing protein</fullName>
    </submittedName>
</protein>
<dbReference type="RefSeq" id="WP_379905987.1">
    <property type="nucleotide sequence ID" value="NZ_JBHRTR010000048.1"/>
</dbReference>
<dbReference type="Pfam" id="PF13407">
    <property type="entry name" value="Peripla_BP_4"/>
    <property type="match status" value="1"/>
</dbReference>
<comment type="subcellular location">
    <subcellularLocation>
        <location evidence="1">Periplasm</location>
    </subcellularLocation>
</comment>
<dbReference type="InterPro" id="IPR025997">
    <property type="entry name" value="SBP_2_dom"/>
</dbReference>
<organism evidence="5 6">
    <name type="scientific">Marinibaculum pumilum</name>
    <dbReference type="NCBI Taxonomy" id="1766165"/>
    <lineage>
        <taxon>Bacteria</taxon>
        <taxon>Pseudomonadati</taxon>
        <taxon>Pseudomonadota</taxon>
        <taxon>Alphaproteobacteria</taxon>
        <taxon>Rhodospirillales</taxon>
        <taxon>Rhodospirillaceae</taxon>
        <taxon>Marinibaculum</taxon>
    </lineage>
</organism>
<reference evidence="6" key="1">
    <citation type="journal article" date="2019" name="Int. J. Syst. Evol. Microbiol.">
        <title>The Global Catalogue of Microorganisms (GCM) 10K type strain sequencing project: providing services to taxonomists for standard genome sequencing and annotation.</title>
        <authorList>
            <consortium name="The Broad Institute Genomics Platform"/>
            <consortium name="The Broad Institute Genome Sequencing Center for Infectious Disease"/>
            <person name="Wu L."/>
            <person name="Ma J."/>
        </authorList>
    </citation>
    <scope>NUCLEOTIDE SEQUENCE [LARGE SCALE GENOMIC DNA]</scope>
    <source>
        <strain evidence="6">KCTC 42964</strain>
    </source>
</reference>
<keyword evidence="3" id="KW-0732">Signal</keyword>
<comment type="caution">
    <text evidence="5">The sequence shown here is derived from an EMBL/GenBank/DDBJ whole genome shotgun (WGS) entry which is preliminary data.</text>
</comment>
<evidence type="ECO:0000313" key="6">
    <source>
        <dbReference type="Proteomes" id="UP001595528"/>
    </source>
</evidence>
<name>A0ABV7L7I9_9PROT</name>
<dbReference type="PANTHER" id="PTHR30036">
    <property type="entry name" value="D-XYLOSE-BINDING PERIPLASMIC PROTEIN"/>
    <property type="match status" value="1"/>
</dbReference>
<evidence type="ECO:0000313" key="5">
    <source>
        <dbReference type="EMBL" id="MFC3230636.1"/>
    </source>
</evidence>
<evidence type="ECO:0000256" key="3">
    <source>
        <dbReference type="SAM" id="SignalP"/>
    </source>
</evidence>
<evidence type="ECO:0000256" key="2">
    <source>
        <dbReference type="ARBA" id="ARBA00007639"/>
    </source>
</evidence>
<dbReference type="PANTHER" id="PTHR30036:SF7">
    <property type="entry name" value="ABC TRANSPORTER PERIPLASMIC-BINDING PROTEIN YPHF"/>
    <property type="match status" value="1"/>
</dbReference>
<feature type="signal peptide" evidence="3">
    <location>
        <begin position="1"/>
        <end position="25"/>
    </location>
</feature>
<feature type="domain" description="Periplasmic binding protein" evidence="4">
    <location>
        <begin position="101"/>
        <end position="304"/>
    </location>
</feature>
<accession>A0ABV7L7I9</accession>
<gene>
    <name evidence="5" type="ORF">ACFOGJ_25535</name>
</gene>
<dbReference type="SUPFAM" id="SSF53822">
    <property type="entry name" value="Periplasmic binding protein-like I"/>
    <property type="match status" value="1"/>
</dbReference>
<keyword evidence="6" id="KW-1185">Reference proteome</keyword>
<feature type="chain" id="PRO_5046398392" evidence="3">
    <location>
        <begin position="26"/>
        <end position="389"/>
    </location>
</feature>
<sequence length="389" mass="42236">MKTTIRRLLPLAAAAALALPLAAQAETAAELEMKALGTTEGINPVVKETFMRAAKELTPEEQALALKCWKDLVCETGRGSLTVALADGFGENVWRRVTHMEFVLQALSYPEVAKIIYTSARGDASKAISDMRSLIAQKVDVIATFPDAGPALLPTAREATEQGITVVPYIAGFGGDPGTDYLTLVAEDLCELGRQFVQYVDQANTEDKVEVVELGGTPGNPLSAAWQTCSEEAIDKNDRMELLGKADTNWTQEGSFEAMSGFLSQHEDVDAVLYEYADGFRGGVRAFEAANRPMDVIVTLRTDEQGLFCDWEKANNENFKIFFSSGGTFQSRIALTAAMMAKAGAEIPPHVDVPFKMKQVAKGMCNPDLPNEMPVSTLVSTAMLDRMFK</sequence>
<comment type="similarity">
    <text evidence="2">Belongs to the bacterial solute-binding protein 2 family.</text>
</comment>
<evidence type="ECO:0000256" key="1">
    <source>
        <dbReference type="ARBA" id="ARBA00004418"/>
    </source>
</evidence>
<dbReference type="InterPro" id="IPR050555">
    <property type="entry name" value="Bact_Solute-Bind_Prot2"/>
</dbReference>
<dbReference type="EMBL" id="JBHRTR010000048">
    <property type="protein sequence ID" value="MFC3230636.1"/>
    <property type="molecule type" value="Genomic_DNA"/>
</dbReference>
<dbReference type="InterPro" id="IPR028082">
    <property type="entry name" value="Peripla_BP_I"/>
</dbReference>
<dbReference type="Proteomes" id="UP001595528">
    <property type="component" value="Unassembled WGS sequence"/>
</dbReference>